<organism evidence="2 3">
    <name type="scientific">Halapricum salinum</name>
    <dbReference type="NCBI Taxonomy" id="1457250"/>
    <lineage>
        <taxon>Archaea</taxon>
        <taxon>Methanobacteriati</taxon>
        <taxon>Methanobacteriota</taxon>
        <taxon>Stenosarchaea group</taxon>
        <taxon>Halobacteria</taxon>
        <taxon>Halobacteriales</taxon>
        <taxon>Haloarculaceae</taxon>
        <taxon>Halapricum</taxon>
    </lineage>
</organism>
<dbReference type="KEGG" id="hsn:DV733_09240"/>
<evidence type="ECO:0000313" key="2">
    <source>
        <dbReference type="EMBL" id="QCC51413.1"/>
    </source>
</evidence>
<reference evidence="2 3" key="1">
    <citation type="journal article" date="2019" name="Nat. Commun.">
        <title>A new type of DNA phosphorothioation-based antiviral system in archaea.</title>
        <authorList>
            <person name="Xiong L."/>
            <person name="Liu S."/>
            <person name="Chen S."/>
            <person name="Xiao Y."/>
            <person name="Zhu B."/>
            <person name="Gao Y."/>
            <person name="Zhang Y."/>
            <person name="Chen B."/>
            <person name="Luo J."/>
            <person name="Deng Z."/>
            <person name="Chen X."/>
            <person name="Wang L."/>
            <person name="Chen S."/>
        </authorList>
    </citation>
    <scope>NUCLEOTIDE SEQUENCE [LARGE SCALE GENOMIC DNA]</scope>
    <source>
        <strain evidence="2 3">CBA1105</strain>
    </source>
</reference>
<dbReference type="Proteomes" id="UP000296706">
    <property type="component" value="Chromosome"/>
</dbReference>
<comment type="function">
    <text evidence="1">Catalyzes the hydroxylation of the N(6)-(4-aminobutyl)-L-lysine intermediate produced by deoxyhypusine synthase/DHPS on a critical lysine of the eukaryotic translation initiation factor 5A/eIF-5A. This is the second step of the post-translational modification of that lysine into an unusual amino acid residue named hypusine. Hypusination is unique to mature eIF-5A factor and is essential for its function.</text>
</comment>
<dbReference type="PROSITE" id="PS50077">
    <property type="entry name" value="HEAT_REPEAT"/>
    <property type="match status" value="1"/>
</dbReference>
<keyword evidence="3" id="KW-1185">Reference proteome</keyword>
<gene>
    <name evidence="2" type="ORF">DV733_09240</name>
</gene>
<protein>
    <submittedName>
        <fullName evidence="2">HEAT repeat domain-containing protein</fullName>
    </submittedName>
</protein>
<dbReference type="InterPro" id="IPR011989">
    <property type="entry name" value="ARM-like"/>
</dbReference>
<dbReference type="Pfam" id="PF13646">
    <property type="entry name" value="HEAT_2"/>
    <property type="match status" value="1"/>
</dbReference>
<evidence type="ECO:0000313" key="3">
    <source>
        <dbReference type="Proteomes" id="UP000296706"/>
    </source>
</evidence>
<dbReference type="STRING" id="1457250.GCA_000755225_01054"/>
<dbReference type="PANTHER" id="PTHR12697">
    <property type="entry name" value="PBS LYASE HEAT-LIKE PROTEIN"/>
    <property type="match status" value="1"/>
</dbReference>
<dbReference type="InterPro" id="IPR016024">
    <property type="entry name" value="ARM-type_fold"/>
</dbReference>
<sequence>MLIFAFDRDWTVDVNPHPHHEAVPLEWVRHLAHETDHAVYAIGNQELTEEAAIPGVVDIVGRHPDHWDEWLGSKQPDGYYEQFPLRRERLSLIADLHPDADGYIVIDDLDLSDVEGWQHYHAWDFVPAVRQGDIDPDLPWAGEPVADGGMPTIAGIIPSGADHLRRFLREQDRTPAFEITSLDDGVERTWLCWDVEPLLGSYGRAVAPQLRCTPLDPAAESFSVAADSVEKLSVVRPSPDQFLAPAETQAEEAIALARLAAVNPDAVPVSAILTLLDQPDEDAARDRDALTALQRVAATRPDECLPAIPILKSILTSDSEHGTAAALATLGHIGEEDAADIAPLADSIAPYLDAEDETIRREAAHCIAAIAAEYPDDVAETQMELVEIVRDGGAALGHAVDALVQISEEFPLALEPAVLPLGEVLRDSSVATRVRIQATLAFRNLATEKLTLAVDVMDDVAAVFDADDYRLRNNALALTFDFAEYQADLVKPYVDDIAAFLTEDDAYTRTNASGTLARVAGDFPDAVAHLTPTVIDCLSDDDHRVRENACWALGYLQASEAEAALKDRLDDPADDVRDKAAWALSEIHPL</sequence>
<dbReference type="OrthoDB" id="197870at2157"/>
<dbReference type="AlphaFoldDB" id="A0A4D6HBN8"/>
<proteinExistence type="predicted"/>
<dbReference type="RefSeq" id="WP_049994976.1">
    <property type="nucleotide sequence ID" value="NZ_CP031310.1"/>
</dbReference>
<dbReference type="SUPFAM" id="SSF48371">
    <property type="entry name" value="ARM repeat"/>
    <property type="match status" value="1"/>
</dbReference>
<dbReference type="Gene3D" id="1.25.10.10">
    <property type="entry name" value="Leucine-rich Repeat Variant"/>
    <property type="match status" value="2"/>
</dbReference>
<name>A0A4D6HBN8_9EURY</name>
<evidence type="ECO:0000256" key="1">
    <source>
        <dbReference type="ARBA" id="ARBA00045876"/>
    </source>
</evidence>
<accession>A0A4D6HBN8</accession>
<dbReference type="InterPro" id="IPR021133">
    <property type="entry name" value="HEAT_type_2"/>
</dbReference>
<dbReference type="PANTHER" id="PTHR12697:SF5">
    <property type="entry name" value="DEOXYHYPUSINE HYDROXYLASE"/>
    <property type="match status" value="1"/>
</dbReference>
<dbReference type="GeneID" id="39848046"/>
<dbReference type="EMBL" id="CP031310">
    <property type="protein sequence ID" value="QCC51413.1"/>
    <property type="molecule type" value="Genomic_DNA"/>
</dbReference>
<dbReference type="GO" id="GO:0016491">
    <property type="term" value="F:oxidoreductase activity"/>
    <property type="evidence" value="ECO:0007669"/>
    <property type="project" value="TreeGrafter"/>
</dbReference>